<feature type="transmembrane region" description="Helical" evidence="1">
    <location>
        <begin position="182"/>
        <end position="207"/>
    </location>
</feature>
<keyword evidence="1" id="KW-0472">Membrane</keyword>
<feature type="transmembrane region" description="Helical" evidence="1">
    <location>
        <begin position="12"/>
        <end position="35"/>
    </location>
</feature>
<keyword evidence="3" id="KW-1185">Reference proteome</keyword>
<organism evidence="2 3">
    <name type="scientific">Brevibacterium samyangense</name>
    <dbReference type="NCBI Taxonomy" id="366888"/>
    <lineage>
        <taxon>Bacteria</taxon>
        <taxon>Bacillati</taxon>
        <taxon>Actinomycetota</taxon>
        <taxon>Actinomycetes</taxon>
        <taxon>Micrococcales</taxon>
        <taxon>Brevibacteriaceae</taxon>
        <taxon>Brevibacterium</taxon>
    </lineage>
</organism>
<reference evidence="2 3" key="1">
    <citation type="journal article" date="2019" name="Int. J. Syst. Evol. Microbiol.">
        <title>The Global Catalogue of Microorganisms (GCM) 10K type strain sequencing project: providing services to taxonomists for standard genome sequencing and annotation.</title>
        <authorList>
            <consortium name="The Broad Institute Genomics Platform"/>
            <consortium name="The Broad Institute Genome Sequencing Center for Infectious Disease"/>
            <person name="Wu L."/>
            <person name="Ma J."/>
        </authorList>
    </citation>
    <scope>NUCLEOTIDE SEQUENCE [LARGE SCALE GENOMIC DNA]</scope>
    <source>
        <strain evidence="2 3">JCM 14546</strain>
    </source>
</reference>
<protein>
    <recommendedName>
        <fullName evidence="4">Ammonia permease</fullName>
    </recommendedName>
</protein>
<gene>
    <name evidence="2" type="ORF">GCM10009755_28800</name>
</gene>
<sequence length="260" mass="26984">MVTLGLAAALGVSHFFGFGPVGVAAAVVVAAFAYGWPRLTDSPQPRVTSLMLFGFGLVGMVSVWLVPELPYLEWLPILTGIGLLWAFLQNLARGVEAKDAVANVSAQVSGLVISLATASWVAGFRVPGDREAVVVGLVAIILAQFATAMPWPARYTSPLAVGIGLLGGGATGALFSSGSLGILTAMLLGAILGLLVASVDRMLGMIADSRYQARKLRESRTLEDAKAKARRAAVHLAIGAAPIALGGIVVHVLARIFVFR</sequence>
<evidence type="ECO:0000256" key="1">
    <source>
        <dbReference type="SAM" id="Phobius"/>
    </source>
</evidence>
<feature type="transmembrane region" description="Helical" evidence="1">
    <location>
        <begin position="100"/>
        <end position="120"/>
    </location>
</feature>
<accession>A0ABN2TPF6</accession>
<feature type="transmembrane region" description="Helical" evidence="1">
    <location>
        <begin position="132"/>
        <end position="151"/>
    </location>
</feature>
<keyword evidence="1" id="KW-1133">Transmembrane helix</keyword>
<feature type="transmembrane region" description="Helical" evidence="1">
    <location>
        <begin position="236"/>
        <end position="258"/>
    </location>
</feature>
<evidence type="ECO:0000313" key="2">
    <source>
        <dbReference type="EMBL" id="GAA2015294.1"/>
    </source>
</evidence>
<dbReference type="Proteomes" id="UP001500755">
    <property type="component" value="Unassembled WGS sequence"/>
</dbReference>
<feature type="transmembrane region" description="Helical" evidence="1">
    <location>
        <begin position="71"/>
        <end position="88"/>
    </location>
</feature>
<evidence type="ECO:0008006" key="4">
    <source>
        <dbReference type="Google" id="ProtNLM"/>
    </source>
</evidence>
<proteinExistence type="predicted"/>
<comment type="caution">
    <text evidence="2">The sequence shown here is derived from an EMBL/GenBank/DDBJ whole genome shotgun (WGS) entry which is preliminary data.</text>
</comment>
<feature type="transmembrane region" description="Helical" evidence="1">
    <location>
        <begin position="158"/>
        <end position="176"/>
    </location>
</feature>
<feature type="transmembrane region" description="Helical" evidence="1">
    <location>
        <begin position="47"/>
        <end position="65"/>
    </location>
</feature>
<dbReference type="EMBL" id="BAAANO010000037">
    <property type="protein sequence ID" value="GAA2015294.1"/>
    <property type="molecule type" value="Genomic_DNA"/>
</dbReference>
<name>A0ABN2TPF6_9MICO</name>
<evidence type="ECO:0000313" key="3">
    <source>
        <dbReference type="Proteomes" id="UP001500755"/>
    </source>
</evidence>
<keyword evidence="1" id="KW-0812">Transmembrane</keyword>